<evidence type="ECO:0000313" key="2">
    <source>
        <dbReference type="Proteomes" id="UP000500843"/>
    </source>
</evidence>
<proteinExistence type="predicted"/>
<dbReference type="Pfam" id="PF14281">
    <property type="entry name" value="PDDEXK_4"/>
    <property type="match status" value="1"/>
</dbReference>
<accession>A0A7D4FY29</accession>
<evidence type="ECO:0000313" key="1">
    <source>
        <dbReference type="EMBL" id="QKH89272.1"/>
    </source>
</evidence>
<name>A0A7D4FY29_9BACT</name>
<dbReference type="InterPro" id="IPR029470">
    <property type="entry name" value="PDDEXK_4"/>
</dbReference>
<organism evidence="1 2">
    <name type="scientific">Prevotella melaninogenica</name>
    <dbReference type="NCBI Taxonomy" id="28132"/>
    <lineage>
        <taxon>Bacteria</taxon>
        <taxon>Pseudomonadati</taxon>
        <taxon>Bacteroidota</taxon>
        <taxon>Bacteroidia</taxon>
        <taxon>Bacteroidales</taxon>
        <taxon>Prevotellaceae</taxon>
        <taxon>Prevotella</taxon>
    </lineage>
</organism>
<reference evidence="1 2" key="1">
    <citation type="submission" date="2020-05" db="EMBL/GenBank/DDBJ databases">
        <title>FDA dAtabase for Regulatory Grade micrObial Sequences (FDA-ARGOS): Supporting development and validation of Infectious Disease Dx tests.</title>
        <authorList>
            <person name="Moreno J."/>
            <person name="Tallon L."/>
            <person name="Sadzewicz L."/>
            <person name="Zhao X."/>
            <person name="Vavikolanu K."/>
            <person name="Mehta A."/>
            <person name="Aluvathingal J."/>
            <person name="Nadendla S."/>
            <person name="Myers T."/>
            <person name="Yan Y."/>
            <person name="Sichtig H."/>
        </authorList>
    </citation>
    <scope>NUCLEOTIDE SEQUENCE [LARGE SCALE GENOMIC DNA]</scope>
    <source>
        <strain evidence="1 2">FDAARGOS_760</strain>
    </source>
</reference>
<protein>
    <submittedName>
        <fullName evidence="1">PD-(D/E)XK nuclease family protein</fullName>
    </submittedName>
</protein>
<gene>
    <name evidence="1" type="ORF">FIU21_10170</name>
</gene>
<sequence length="414" mass="49444">MEDIKELLHKIRRFIDEDEILKKEKSKRGEDFNVFKIMHVESDEVRTHSAMLAALMDPKGTHSCGTAFLELFCQQLQNFVCDSKYSNFVFDSTNATVNFEKSIGGISRDKEEGGRMDILIESGTVQGDKSKAIIIENKIYASDQTKQLYRYYQFAKQKYGLENSLILYLTLDGHSPHDISVTGSSRKMKKNEDYFCISYRDFIRPWLQKCTEKAFDKPLVRETIIQYRNLLSLLTYQNMDEQKQKELIELLANSENIFTAIRIHDNYNRILNKVIGVELRKQVEEIANELRLELEFRTEDGYWQQQYSHFLLWKKEWNYAKICFEFKNANFNKLSYGIRYNSPKTREDNENIKQIIQEKIHDGRSEEWWAYIKDFEYNDWRREYVYRKLFNKDIQKEIKERVQDLMNLTEGITM</sequence>
<dbReference type="EMBL" id="CP054011">
    <property type="protein sequence ID" value="QKH89272.1"/>
    <property type="molecule type" value="Genomic_DNA"/>
</dbReference>
<dbReference type="AlphaFoldDB" id="A0A7D4FY29"/>
<dbReference type="RefSeq" id="WP_004360726.1">
    <property type="nucleotide sequence ID" value="NZ_CP054011.1"/>
</dbReference>
<dbReference type="Proteomes" id="UP000500843">
    <property type="component" value="Chromosome 2"/>
</dbReference>